<feature type="domain" description="Sulfotransferase" evidence="3">
    <location>
        <begin position="43"/>
        <end position="279"/>
    </location>
</feature>
<dbReference type="PANTHER" id="PTHR11783">
    <property type="entry name" value="SULFOTRANSFERASE SULT"/>
    <property type="match status" value="1"/>
</dbReference>
<dbReference type="AlphaFoldDB" id="A0AAN8K0U3"/>
<dbReference type="Gene3D" id="3.40.50.300">
    <property type="entry name" value="P-loop containing nucleotide triphosphate hydrolases"/>
    <property type="match status" value="1"/>
</dbReference>
<comment type="caution">
    <text evidence="4">The sequence shown here is derived from an EMBL/GenBank/DDBJ whole genome shotgun (WGS) entry which is preliminary data.</text>
</comment>
<sequence length="287" mass="33767">MATIKVADDEGETITFIEVDEKRFPNFNISAARGIPDFKLRNDDIFLIAYPKSGSHWIWEVCRMLFAGTTDLDIIAKESSMLELTSHDLIDQQTSPRILNTHLRLHEMPKDFQTLKNKIIYLRRNLKDVAVSFFNHTKKFKNNYQYNGTWSSYLKMVIEGKVDYGSWFDYVKHWEEVIETHPDLQILDLTFEDIKENPTKEIKKIAEFLEVPYNETLIDEINHQCSFKNMKARKGLLMPTDDGESVIYRKGDVGDWMNWFTVAQDEWFNSVYQDKMAGSKLKFKYTI</sequence>
<dbReference type="GO" id="GO:0008146">
    <property type="term" value="F:sulfotransferase activity"/>
    <property type="evidence" value="ECO:0007669"/>
    <property type="project" value="InterPro"/>
</dbReference>
<dbReference type="Pfam" id="PF00685">
    <property type="entry name" value="Sulfotransfer_1"/>
    <property type="match status" value="1"/>
</dbReference>
<dbReference type="EMBL" id="JAZGQO010000002">
    <property type="protein sequence ID" value="KAK6190403.1"/>
    <property type="molecule type" value="Genomic_DNA"/>
</dbReference>
<accession>A0AAN8K0U3</accession>
<evidence type="ECO:0000256" key="2">
    <source>
        <dbReference type="ARBA" id="ARBA00022679"/>
    </source>
</evidence>
<evidence type="ECO:0000313" key="4">
    <source>
        <dbReference type="EMBL" id="KAK6190403.1"/>
    </source>
</evidence>
<gene>
    <name evidence="4" type="ORF">SNE40_002282</name>
</gene>
<keyword evidence="5" id="KW-1185">Reference proteome</keyword>
<organism evidence="4 5">
    <name type="scientific">Patella caerulea</name>
    <name type="common">Rayed Mediterranean limpet</name>
    <dbReference type="NCBI Taxonomy" id="87958"/>
    <lineage>
        <taxon>Eukaryota</taxon>
        <taxon>Metazoa</taxon>
        <taxon>Spiralia</taxon>
        <taxon>Lophotrochozoa</taxon>
        <taxon>Mollusca</taxon>
        <taxon>Gastropoda</taxon>
        <taxon>Patellogastropoda</taxon>
        <taxon>Patelloidea</taxon>
        <taxon>Patellidae</taxon>
        <taxon>Patella</taxon>
    </lineage>
</organism>
<comment type="similarity">
    <text evidence="1">Belongs to the sulfotransferase 1 family.</text>
</comment>
<dbReference type="InterPro" id="IPR000863">
    <property type="entry name" value="Sulfotransferase_dom"/>
</dbReference>
<reference evidence="4 5" key="1">
    <citation type="submission" date="2024-01" db="EMBL/GenBank/DDBJ databases">
        <title>The genome of the rayed Mediterranean limpet Patella caerulea (Linnaeus, 1758).</title>
        <authorList>
            <person name="Anh-Thu Weber A."/>
            <person name="Halstead-Nussloch G."/>
        </authorList>
    </citation>
    <scope>NUCLEOTIDE SEQUENCE [LARGE SCALE GENOMIC DNA]</scope>
    <source>
        <strain evidence="4">AATW-2023a</strain>
        <tissue evidence="4">Whole specimen</tissue>
    </source>
</reference>
<keyword evidence="2" id="KW-0808">Transferase</keyword>
<evidence type="ECO:0000256" key="1">
    <source>
        <dbReference type="ARBA" id="ARBA00005771"/>
    </source>
</evidence>
<evidence type="ECO:0000259" key="3">
    <source>
        <dbReference type="Pfam" id="PF00685"/>
    </source>
</evidence>
<proteinExistence type="inferred from homology"/>
<dbReference type="SUPFAM" id="SSF52540">
    <property type="entry name" value="P-loop containing nucleoside triphosphate hydrolases"/>
    <property type="match status" value="1"/>
</dbReference>
<dbReference type="Proteomes" id="UP001347796">
    <property type="component" value="Unassembled WGS sequence"/>
</dbReference>
<protein>
    <recommendedName>
        <fullName evidence="3">Sulfotransferase domain-containing protein</fullName>
    </recommendedName>
</protein>
<dbReference type="InterPro" id="IPR027417">
    <property type="entry name" value="P-loop_NTPase"/>
</dbReference>
<evidence type="ECO:0000313" key="5">
    <source>
        <dbReference type="Proteomes" id="UP001347796"/>
    </source>
</evidence>
<name>A0AAN8K0U3_PATCE</name>